<name>A0ABD5CQI8_9BURK</name>
<feature type="region of interest" description="Disordered" evidence="1">
    <location>
        <begin position="72"/>
        <end position="101"/>
    </location>
</feature>
<dbReference type="Proteomes" id="UP001245184">
    <property type="component" value="Unassembled WGS sequence"/>
</dbReference>
<dbReference type="AlphaFoldDB" id="A0ABD5CQI8"/>
<dbReference type="EMBL" id="JAVIZN010000002">
    <property type="protein sequence ID" value="MDR6207482.1"/>
    <property type="molecule type" value="Genomic_DNA"/>
</dbReference>
<proteinExistence type="predicted"/>
<evidence type="ECO:0000313" key="2">
    <source>
        <dbReference type="EMBL" id="MDR6207482.1"/>
    </source>
</evidence>
<comment type="caution">
    <text evidence="2">The sequence shown here is derived from an EMBL/GenBank/DDBJ whole genome shotgun (WGS) entry which is preliminary data.</text>
</comment>
<reference evidence="2 3" key="1">
    <citation type="submission" date="2023-08" db="EMBL/GenBank/DDBJ databases">
        <title>Genome sequencing of plant associated microbes to promote plant fitness in Sorghum bicolor and Oryza sativa.</title>
        <authorList>
            <person name="Coleman-Derr D."/>
        </authorList>
    </citation>
    <scope>NUCLEOTIDE SEQUENCE [LARGE SCALE GENOMIC DNA]</scope>
    <source>
        <strain evidence="2 3">SLBN-33</strain>
    </source>
</reference>
<protein>
    <submittedName>
        <fullName evidence="2">Uncharacterized protein</fullName>
    </submittedName>
</protein>
<organism evidence="2 3">
    <name type="scientific">Paraburkholderia graminis</name>
    <dbReference type="NCBI Taxonomy" id="60548"/>
    <lineage>
        <taxon>Bacteria</taxon>
        <taxon>Pseudomonadati</taxon>
        <taxon>Pseudomonadota</taxon>
        <taxon>Betaproteobacteria</taxon>
        <taxon>Burkholderiales</taxon>
        <taxon>Burkholderiaceae</taxon>
        <taxon>Paraburkholderia</taxon>
    </lineage>
</organism>
<evidence type="ECO:0000256" key="1">
    <source>
        <dbReference type="SAM" id="MobiDB-lite"/>
    </source>
</evidence>
<accession>A0ABD5CQI8</accession>
<evidence type="ECO:0000313" key="3">
    <source>
        <dbReference type="Proteomes" id="UP001245184"/>
    </source>
</evidence>
<gene>
    <name evidence="2" type="ORF">QF025_006202</name>
</gene>
<dbReference type="RefSeq" id="WP_310034564.1">
    <property type="nucleotide sequence ID" value="NZ_JAVIZN010000002.1"/>
</dbReference>
<sequence>MRMSVWLLVAGSGKVVPPARHGALYLLNHVYDLYGFVKTLKVMLLTFMTAGIVIRPVECISRCAVQSSGDIRDYKRNGERNGGYSGGHNGEHSSAARRLGT</sequence>